<evidence type="ECO:0000256" key="2">
    <source>
        <dbReference type="ARBA" id="ARBA00011975"/>
    </source>
</evidence>
<evidence type="ECO:0000256" key="7">
    <source>
        <dbReference type="ARBA" id="ARBA00023125"/>
    </source>
</evidence>
<dbReference type="InterPro" id="IPR029063">
    <property type="entry name" value="SAM-dependent_MTases_sf"/>
</dbReference>
<dbReference type="PROSITE" id="PS51679">
    <property type="entry name" value="SAM_MT_C5"/>
    <property type="match status" value="1"/>
</dbReference>
<dbReference type="PROSITE" id="PS51038">
    <property type="entry name" value="BAH"/>
    <property type="match status" value="1"/>
</dbReference>
<dbReference type="GO" id="GO:0003886">
    <property type="term" value="F:DNA (cytosine-5-)-methyltransferase activity"/>
    <property type="evidence" value="ECO:0007669"/>
    <property type="project" value="UniProtKB-EC"/>
</dbReference>
<dbReference type="GO" id="GO:0006346">
    <property type="term" value="P:DNA methylation-dependent constitutive heterochromatin formation"/>
    <property type="evidence" value="ECO:0007669"/>
    <property type="project" value="InterPro"/>
</dbReference>
<evidence type="ECO:0000256" key="6">
    <source>
        <dbReference type="ARBA" id="ARBA00022737"/>
    </source>
</evidence>
<dbReference type="PANTHER" id="PTHR10629">
    <property type="entry name" value="CYTOSINE-SPECIFIC METHYLTRANSFERASE"/>
    <property type="match status" value="1"/>
</dbReference>
<evidence type="ECO:0000313" key="14">
    <source>
        <dbReference type="EMBL" id="KAF7363771.1"/>
    </source>
</evidence>
<keyword evidence="8" id="KW-0539">Nucleus</keyword>
<dbReference type="SMART" id="SM00439">
    <property type="entry name" value="BAH"/>
    <property type="match status" value="1"/>
</dbReference>
<sequence>MSTVDLASDTNERPESPTVSDFARPALYLGEGEDTHSSSLDDDPHSSVVFQYNEEEYESEASCPALLSESVGDGLPIRRLRNFTLFRANNLRLINGLELLHPALSTGMYNASGLVETVKEDDDDASEDEDDEIQSSGVRVRLAIIELDIHDFDEGEFNENIYIKTEHAWYILDTASTQYESFWQPLWLRHRFAHLVLTSSLNEPRMTMVQFLSYLNSEESEVLTEVVFRTDDVIAYITGAIEEALAADAPIARVPLIRSFTDRSVPALPPPEQDYRAAPKVSKGVKQVETVPLVTPIIKRVLDKHLTSLMSLVGAEQIFRCREMDGVIYEIGDVVAVAPGDDDDDDRAKSENAASSHCVNKFANNVWFIRIMYFYDHPTDREHHKPRKMLHGQWFIHGSRTMLQETPHSQELFLLNECDGIPVASIFQKCTVRFLEVGEAEEPDQSDPEARSFFYRYLYDNEEHSFTDIPSIPPNIECPNCWRKAQLKLYNRPRIVDDGLVLHGRTYHVGDFVYIKPNSEKKGLVLFVARVIKINLGKTDIVISPEITLKPRQLRVRHYQRDEDDPRQIYRTNSTNCVDPEDLDGLFFVQQFDQAQAAESDAWVDAHPDHFYVDAEEEFKCCENCLQKHLTEVEEIESLPLRFGGPLPVLEVFSGAGGLSQGLDQSKFFQTKWAVERSVPAAKTFELNHPETNVLCADINDLLQYSAEMRYGDGGPSPLQSSDEDCTLIPDAKIPKMGQPGLVCGGPPCQSFSGANGHKKENDPRSNLPFTMLSVAEVYEPNFFFLENVTGLLQHSVTNKTGDGRLVEKAMLKLIIRGLLALDYQVRFKVLQAGQYGAPQGRERLIFFGAKRGCKLPEFPIPTHAFSRPPQKYQLFIQNDYIPPARRGRGPNDDHIFAPHASVTVNDAIGDLPRFDWINPHILRAKTSAAVAKINDRVAQGIQQMDASTAPVGFTSPVAYATPAKTRYQRAMRNPTKTKVEYHYTNQASPFVAEASTTVPLKPYSNHTSLPEEFFMNTKLKKKVPPVCFGRLDGEEYFKTAVTIVQPRSRGSYVLHPTQYRAISVLEAKRAQGFPDDYILWSGAKKWTGRIVDYYRHIGNAVPVPLAAALGRSLEAAFVETWKRMPKESSPELLGIC</sequence>
<evidence type="ECO:0000256" key="11">
    <source>
        <dbReference type="RuleBase" id="RU000416"/>
    </source>
</evidence>
<dbReference type="PIRSF" id="PIRSF037404">
    <property type="entry name" value="DNMT1"/>
    <property type="match status" value="1"/>
</dbReference>
<accession>A0A8H6YSZ4</accession>
<feature type="region of interest" description="Disordered" evidence="12">
    <location>
        <begin position="1"/>
        <end position="45"/>
    </location>
</feature>
<keyword evidence="6" id="KW-0677">Repeat</keyword>
<protein>
    <recommendedName>
        <fullName evidence="2">DNA (cytosine-5-)-methyltransferase</fullName>
        <ecNumber evidence="2">2.1.1.37</ecNumber>
    </recommendedName>
</protein>
<dbReference type="Gene3D" id="2.30.30.490">
    <property type="match status" value="2"/>
</dbReference>
<dbReference type="PRINTS" id="PR00105">
    <property type="entry name" value="C5METTRFRASE"/>
</dbReference>
<gene>
    <name evidence="14" type="ORF">MSAN_01034900</name>
</gene>
<dbReference type="InterPro" id="IPR022702">
    <property type="entry name" value="Cytosine_MeTrfase1_RFD"/>
</dbReference>
<evidence type="ECO:0000256" key="5">
    <source>
        <dbReference type="ARBA" id="ARBA00022691"/>
    </source>
</evidence>
<evidence type="ECO:0000256" key="4">
    <source>
        <dbReference type="ARBA" id="ARBA00022679"/>
    </source>
</evidence>
<dbReference type="InterPro" id="IPR050390">
    <property type="entry name" value="C5-Methyltransferase"/>
</dbReference>
<dbReference type="Pfam" id="PF01426">
    <property type="entry name" value="BAH"/>
    <property type="match status" value="1"/>
</dbReference>
<dbReference type="GO" id="GO:0003677">
    <property type="term" value="F:DNA binding"/>
    <property type="evidence" value="ECO:0007669"/>
    <property type="project" value="UniProtKB-KW"/>
</dbReference>
<dbReference type="InterPro" id="IPR001525">
    <property type="entry name" value="C5_MeTfrase"/>
</dbReference>
<dbReference type="Pfam" id="PF00145">
    <property type="entry name" value="DNA_methylase"/>
    <property type="match status" value="1"/>
</dbReference>
<reference evidence="14" key="1">
    <citation type="submission" date="2020-05" db="EMBL/GenBank/DDBJ databases">
        <title>Mycena genomes resolve the evolution of fungal bioluminescence.</title>
        <authorList>
            <person name="Tsai I.J."/>
        </authorList>
    </citation>
    <scope>NUCLEOTIDE SEQUENCE</scope>
    <source>
        <strain evidence="14">160909Yilan</strain>
    </source>
</reference>
<dbReference type="Gene3D" id="3.90.120.10">
    <property type="entry name" value="DNA Methylase, subunit A, domain 2"/>
    <property type="match status" value="1"/>
</dbReference>
<feature type="active site" evidence="9 10">
    <location>
        <position position="749"/>
    </location>
</feature>
<dbReference type="PROSITE" id="PS00095">
    <property type="entry name" value="C5_MTASE_2"/>
    <property type="match status" value="1"/>
</dbReference>
<dbReference type="Pfam" id="PF12047">
    <property type="entry name" value="DNMT1-RFD"/>
    <property type="match status" value="1"/>
</dbReference>
<dbReference type="AlphaFoldDB" id="A0A8H6YSZ4"/>
<name>A0A8H6YSZ4_9AGAR</name>
<evidence type="ECO:0000259" key="13">
    <source>
        <dbReference type="PROSITE" id="PS51038"/>
    </source>
</evidence>
<feature type="domain" description="BAH" evidence="13">
    <location>
        <begin position="327"/>
        <end position="470"/>
    </location>
</feature>
<dbReference type="NCBIfam" id="TIGR00675">
    <property type="entry name" value="dcm"/>
    <property type="match status" value="1"/>
</dbReference>
<evidence type="ECO:0000313" key="15">
    <source>
        <dbReference type="Proteomes" id="UP000623467"/>
    </source>
</evidence>
<dbReference type="GO" id="GO:0044027">
    <property type="term" value="P:negative regulation of gene expression via chromosomal CpG island methylation"/>
    <property type="evidence" value="ECO:0007669"/>
    <property type="project" value="TreeGrafter"/>
</dbReference>
<evidence type="ECO:0000256" key="8">
    <source>
        <dbReference type="ARBA" id="ARBA00023242"/>
    </source>
</evidence>
<organism evidence="14 15">
    <name type="scientific">Mycena sanguinolenta</name>
    <dbReference type="NCBI Taxonomy" id="230812"/>
    <lineage>
        <taxon>Eukaryota</taxon>
        <taxon>Fungi</taxon>
        <taxon>Dikarya</taxon>
        <taxon>Basidiomycota</taxon>
        <taxon>Agaricomycotina</taxon>
        <taxon>Agaricomycetes</taxon>
        <taxon>Agaricomycetidae</taxon>
        <taxon>Agaricales</taxon>
        <taxon>Marasmiineae</taxon>
        <taxon>Mycenaceae</taxon>
        <taxon>Mycena</taxon>
    </lineage>
</organism>
<dbReference type="EMBL" id="JACAZH010000007">
    <property type="protein sequence ID" value="KAF7363771.1"/>
    <property type="molecule type" value="Genomic_DNA"/>
</dbReference>
<proteinExistence type="inferred from homology"/>
<evidence type="ECO:0000256" key="10">
    <source>
        <dbReference type="PROSITE-ProRule" id="PRU01016"/>
    </source>
</evidence>
<evidence type="ECO:0000256" key="12">
    <source>
        <dbReference type="SAM" id="MobiDB-lite"/>
    </source>
</evidence>
<dbReference type="PANTHER" id="PTHR10629:SF52">
    <property type="entry name" value="DNA (CYTOSINE-5)-METHYLTRANSFERASE 1"/>
    <property type="match status" value="1"/>
</dbReference>
<dbReference type="Gene3D" id="3.40.50.150">
    <property type="entry name" value="Vaccinia Virus protein VP39"/>
    <property type="match status" value="1"/>
</dbReference>
<comment type="subcellular location">
    <subcellularLocation>
        <location evidence="1">Nucleus</location>
    </subcellularLocation>
</comment>
<dbReference type="SUPFAM" id="SSF53335">
    <property type="entry name" value="S-adenosyl-L-methionine-dependent methyltransferases"/>
    <property type="match status" value="1"/>
</dbReference>
<keyword evidence="3 10" id="KW-0489">Methyltransferase</keyword>
<keyword evidence="4 10" id="KW-0808">Transferase</keyword>
<dbReference type="GO" id="GO:0032259">
    <property type="term" value="P:methylation"/>
    <property type="evidence" value="ECO:0007669"/>
    <property type="project" value="UniProtKB-KW"/>
</dbReference>
<dbReference type="OrthoDB" id="5376140at2759"/>
<dbReference type="EC" id="2.1.1.37" evidence="2"/>
<evidence type="ECO:0000256" key="9">
    <source>
        <dbReference type="PIRSR" id="PIRSR037404-1"/>
    </source>
</evidence>
<evidence type="ECO:0000256" key="3">
    <source>
        <dbReference type="ARBA" id="ARBA00022603"/>
    </source>
</evidence>
<dbReference type="InterPro" id="IPR043151">
    <property type="entry name" value="BAH_sf"/>
</dbReference>
<keyword evidence="15" id="KW-1185">Reference proteome</keyword>
<keyword evidence="5 10" id="KW-0949">S-adenosyl-L-methionine</keyword>
<dbReference type="InterPro" id="IPR031303">
    <property type="entry name" value="C5_meth_CS"/>
</dbReference>
<evidence type="ECO:0000256" key="1">
    <source>
        <dbReference type="ARBA" id="ARBA00004123"/>
    </source>
</evidence>
<dbReference type="Proteomes" id="UP000623467">
    <property type="component" value="Unassembled WGS sequence"/>
</dbReference>
<dbReference type="InterPro" id="IPR001025">
    <property type="entry name" value="BAH_dom"/>
</dbReference>
<dbReference type="GO" id="GO:0005634">
    <property type="term" value="C:nucleus"/>
    <property type="evidence" value="ECO:0007669"/>
    <property type="project" value="UniProtKB-SubCell"/>
</dbReference>
<comment type="caution">
    <text evidence="14">The sequence shown here is derived from an EMBL/GenBank/DDBJ whole genome shotgun (WGS) entry which is preliminary data.</text>
</comment>
<keyword evidence="7" id="KW-0238">DNA-binding</keyword>
<comment type="similarity">
    <text evidence="10 11">Belongs to the class I-like SAM-binding methyltransferase superfamily. C5-methyltransferase family.</text>
</comment>
<dbReference type="GO" id="GO:0003682">
    <property type="term" value="F:chromatin binding"/>
    <property type="evidence" value="ECO:0007669"/>
    <property type="project" value="InterPro"/>
</dbReference>